<evidence type="ECO:0000256" key="6">
    <source>
        <dbReference type="ARBA" id="ARBA00023315"/>
    </source>
</evidence>
<keyword evidence="2 7" id="KW-0441">Lipid A biosynthesis</keyword>
<dbReference type="AlphaFoldDB" id="A0A5D4GY71"/>
<dbReference type="UniPathway" id="UPA00973"/>
<protein>
    <recommendedName>
        <fullName evidence="7">UDP-3-O-acylglucosamine N-acyltransferase</fullName>
        <ecNumber evidence="7">2.3.1.191</ecNumber>
    </recommendedName>
</protein>
<keyword evidence="6 7" id="KW-0012">Acyltransferase</keyword>
<dbReference type="Gene3D" id="2.160.10.10">
    <property type="entry name" value="Hexapeptide repeat proteins"/>
    <property type="match status" value="1"/>
</dbReference>
<dbReference type="InterPro" id="IPR011004">
    <property type="entry name" value="Trimer_LpxA-like_sf"/>
</dbReference>
<feature type="active site" description="Proton acceptor" evidence="7">
    <location>
        <position position="257"/>
    </location>
</feature>
<comment type="caution">
    <text evidence="9">The sequence shown here is derived from an EMBL/GenBank/DDBJ whole genome shotgun (WGS) entry which is preliminary data.</text>
</comment>
<dbReference type="SUPFAM" id="SSF51161">
    <property type="entry name" value="Trimeric LpxA-like enzymes"/>
    <property type="match status" value="1"/>
</dbReference>
<keyword evidence="10" id="KW-1185">Reference proteome</keyword>
<evidence type="ECO:0000313" key="10">
    <source>
        <dbReference type="Proteomes" id="UP000323258"/>
    </source>
</evidence>
<dbReference type="InterPro" id="IPR001451">
    <property type="entry name" value="Hexapep"/>
</dbReference>
<comment type="pathway">
    <text evidence="7">Bacterial outer membrane biogenesis; LPS lipid A biosynthesis.</text>
</comment>
<dbReference type="GO" id="GO:0103118">
    <property type="term" value="F:UDP-3-O-[(3R)-3-hydroxyacyl]-glucosamine N-acyltransferase activity"/>
    <property type="evidence" value="ECO:0007669"/>
    <property type="project" value="UniProtKB-EC"/>
</dbReference>
<evidence type="ECO:0000259" key="8">
    <source>
        <dbReference type="Pfam" id="PF04613"/>
    </source>
</evidence>
<keyword evidence="5 7" id="KW-0443">Lipid metabolism</keyword>
<dbReference type="PANTHER" id="PTHR43378:SF2">
    <property type="entry name" value="UDP-3-O-ACYLGLUCOSAMINE N-ACYLTRANSFERASE 1, MITOCHONDRIAL-RELATED"/>
    <property type="match status" value="1"/>
</dbReference>
<dbReference type="Pfam" id="PF00132">
    <property type="entry name" value="Hexapep"/>
    <property type="match status" value="2"/>
</dbReference>
<dbReference type="PANTHER" id="PTHR43378">
    <property type="entry name" value="UDP-3-O-ACYLGLUCOSAMINE N-ACYLTRANSFERASE"/>
    <property type="match status" value="1"/>
</dbReference>
<dbReference type="HAMAP" id="MF_00523">
    <property type="entry name" value="LpxD"/>
    <property type="match status" value="1"/>
</dbReference>
<evidence type="ECO:0000256" key="7">
    <source>
        <dbReference type="HAMAP-Rule" id="MF_00523"/>
    </source>
</evidence>
<accession>A0A5D4GY71</accession>
<dbReference type="GO" id="GO:0016020">
    <property type="term" value="C:membrane"/>
    <property type="evidence" value="ECO:0007669"/>
    <property type="project" value="GOC"/>
</dbReference>
<dbReference type="InterPro" id="IPR007691">
    <property type="entry name" value="LpxD"/>
</dbReference>
<evidence type="ECO:0000256" key="3">
    <source>
        <dbReference type="ARBA" id="ARBA00022679"/>
    </source>
</evidence>
<dbReference type="NCBIfam" id="NF002060">
    <property type="entry name" value="PRK00892.1"/>
    <property type="match status" value="1"/>
</dbReference>
<keyword evidence="4 7" id="KW-0677">Repeat</keyword>
<dbReference type="InterPro" id="IPR018357">
    <property type="entry name" value="Hexapep_transf_CS"/>
</dbReference>
<keyword evidence="3 7" id="KW-0808">Transferase</keyword>
<dbReference type="Gene3D" id="3.40.1390.10">
    <property type="entry name" value="MurE/MurF, N-terminal domain"/>
    <property type="match status" value="1"/>
</dbReference>
<evidence type="ECO:0000256" key="4">
    <source>
        <dbReference type="ARBA" id="ARBA00022737"/>
    </source>
</evidence>
<comment type="function">
    <text evidence="7">Catalyzes the N-acylation of UDP-3-O-acylglucosamine using 3-hydroxyacyl-ACP as the acyl donor. Is involved in the biosynthesis of lipid A, a phosphorylated glycolipid that anchors the lipopolysaccharide to the outer membrane of the cell.</text>
</comment>
<dbReference type="Pfam" id="PF04613">
    <property type="entry name" value="LpxD"/>
    <property type="match status" value="1"/>
</dbReference>
<evidence type="ECO:0000256" key="1">
    <source>
        <dbReference type="ARBA" id="ARBA00022516"/>
    </source>
</evidence>
<dbReference type="GO" id="GO:0009245">
    <property type="term" value="P:lipid A biosynthetic process"/>
    <property type="evidence" value="ECO:0007669"/>
    <property type="project" value="UniProtKB-UniRule"/>
</dbReference>
<dbReference type="Proteomes" id="UP000323258">
    <property type="component" value="Unassembled WGS sequence"/>
</dbReference>
<evidence type="ECO:0000313" key="9">
    <source>
        <dbReference type="EMBL" id="TYR33811.1"/>
    </source>
</evidence>
<sequence length="352" mass="35635">MTDPVFFEPSRQFTAGEIAALTGAELRNPERAGNAVTSLAAASEGSATGLIFVDGKRNAAKLATIESSVVLCTQDVAGSVRGNSAILVSARPQQDFAAVGRLMFPSSVRPAPLTGETGVSAGAHVHPLALIEPGAIIEAGAVVGPHAQIGSGTVVAPNAVVGFSCRIGRDGFIGPGATVQNALIGNRVIIHAGVRIGQDGFGFVPGRGIPEKVPQLGRVVIQDDVEIGANTTVDRGALTDTVIGEASKIDNLVQIAHNVRIGRACLIAGQCGLSGSVTLGDGVMLGGSVGLADHITIGSGAAIAARSGVMNDVPGGARWGGAPAQPLKSLFREIATIRKLTNDQTGKGQRDE</sequence>
<dbReference type="CDD" id="cd03352">
    <property type="entry name" value="LbH_LpxD"/>
    <property type="match status" value="1"/>
</dbReference>
<dbReference type="RefSeq" id="WP_148914019.1">
    <property type="nucleotide sequence ID" value="NZ_VSZS01000058.1"/>
</dbReference>
<gene>
    <name evidence="7 9" type="primary">lpxD</name>
    <name evidence="9" type="ORF">FY036_07120</name>
</gene>
<dbReference type="GO" id="GO:0016410">
    <property type="term" value="F:N-acyltransferase activity"/>
    <property type="evidence" value="ECO:0007669"/>
    <property type="project" value="InterPro"/>
</dbReference>
<organism evidence="9 10">
    <name type="scientific">Neoaquamicrobium microcysteis</name>
    <dbReference type="NCBI Taxonomy" id="2682781"/>
    <lineage>
        <taxon>Bacteria</taxon>
        <taxon>Pseudomonadati</taxon>
        <taxon>Pseudomonadota</taxon>
        <taxon>Alphaproteobacteria</taxon>
        <taxon>Hyphomicrobiales</taxon>
        <taxon>Phyllobacteriaceae</taxon>
        <taxon>Neoaquamicrobium</taxon>
    </lineage>
</organism>
<comment type="catalytic activity">
    <reaction evidence="7">
        <text>a UDP-3-O-[(3R)-3-hydroxyacyl]-alpha-D-glucosamine + a (3R)-hydroxyacyl-[ACP] = a UDP-2-N,3-O-bis[(3R)-3-hydroxyacyl]-alpha-D-glucosamine + holo-[ACP] + H(+)</text>
        <dbReference type="Rhea" id="RHEA:53836"/>
        <dbReference type="Rhea" id="RHEA-COMP:9685"/>
        <dbReference type="Rhea" id="RHEA-COMP:9945"/>
        <dbReference type="ChEBI" id="CHEBI:15378"/>
        <dbReference type="ChEBI" id="CHEBI:64479"/>
        <dbReference type="ChEBI" id="CHEBI:78827"/>
        <dbReference type="ChEBI" id="CHEBI:137740"/>
        <dbReference type="ChEBI" id="CHEBI:137748"/>
        <dbReference type="EC" id="2.3.1.191"/>
    </reaction>
</comment>
<name>A0A5D4GY71_9HYPH</name>
<reference evidence="9 10" key="2">
    <citation type="submission" date="2019-09" db="EMBL/GenBank/DDBJ databases">
        <title>Mesorhizobium sp. MaA-C15 isolated from Microcystis aeruginosa.</title>
        <authorList>
            <person name="Jeong S.E."/>
            <person name="Jin H.M."/>
            <person name="Jeon C.O."/>
        </authorList>
    </citation>
    <scope>NUCLEOTIDE SEQUENCE [LARGE SCALE GENOMIC DNA]</scope>
    <source>
        <strain evidence="9 10">MaA-C15</strain>
    </source>
</reference>
<dbReference type="InterPro" id="IPR020573">
    <property type="entry name" value="UDP_GlcNAc_AcTrfase_non-rep"/>
</dbReference>
<dbReference type="OrthoDB" id="9784739at2"/>
<evidence type="ECO:0000256" key="5">
    <source>
        <dbReference type="ARBA" id="ARBA00023098"/>
    </source>
</evidence>
<comment type="similarity">
    <text evidence="7">Belongs to the transferase hexapeptide repeat family. LpxD subfamily.</text>
</comment>
<evidence type="ECO:0000256" key="2">
    <source>
        <dbReference type="ARBA" id="ARBA00022556"/>
    </source>
</evidence>
<dbReference type="EMBL" id="VSZS01000058">
    <property type="protein sequence ID" value="TYR33811.1"/>
    <property type="molecule type" value="Genomic_DNA"/>
</dbReference>
<dbReference type="EC" id="2.3.1.191" evidence="7"/>
<dbReference type="NCBIfam" id="TIGR01853">
    <property type="entry name" value="lipid_A_lpxD"/>
    <property type="match status" value="1"/>
</dbReference>
<feature type="domain" description="UDP-3-O-[3-hydroxymyristoyl] glucosamine N-acyltransferase non-repeat region" evidence="8">
    <location>
        <begin position="36"/>
        <end position="101"/>
    </location>
</feature>
<proteinExistence type="inferred from homology"/>
<dbReference type="PROSITE" id="PS00101">
    <property type="entry name" value="HEXAPEP_TRANSFERASES"/>
    <property type="match status" value="1"/>
</dbReference>
<keyword evidence="1 7" id="KW-0444">Lipid biosynthesis</keyword>
<comment type="subunit">
    <text evidence="7">Homotrimer.</text>
</comment>
<reference evidence="9 10" key="1">
    <citation type="submission" date="2019-08" db="EMBL/GenBank/DDBJ databases">
        <authorList>
            <person name="Seo Y.L."/>
        </authorList>
    </citation>
    <scope>NUCLEOTIDE SEQUENCE [LARGE SCALE GENOMIC DNA]</scope>
    <source>
        <strain evidence="9 10">MaA-C15</strain>
    </source>
</reference>